<protein>
    <submittedName>
        <fullName evidence="1">Uncharacterized protein</fullName>
    </submittedName>
</protein>
<organism evidence="1 2">
    <name type="scientific">Perkinsus olseni</name>
    <name type="common">Perkinsus atlanticus</name>
    <dbReference type="NCBI Taxonomy" id="32597"/>
    <lineage>
        <taxon>Eukaryota</taxon>
        <taxon>Sar</taxon>
        <taxon>Alveolata</taxon>
        <taxon>Perkinsozoa</taxon>
        <taxon>Perkinsea</taxon>
        <taxon>Perkinsida</taxon>
        <taxon>Perkinsidae</taxon>
        <taxon>Perkinsus</taxon>
    </lineage>
</organism>
<feature type="non-terminal residue" evidence="1">
    <location>
        <position position="1"/>
    </location>
</feature>
<evidence type="ECO:0000313" key="1">
    <source>
        <dbReference type="EMBL" id="KAF4646673.1"/>
    </source>
</evidence>
<proteinExistence type="predicted"/>
<feature type="non-terminal residue" evidence="1">
    <location>
        <position position="165"/>
    </location>
</feature>
<sequence>ETAALADGQTIQITGTVVIEGLKFYILESKLDYVILGVDSMRSLGVSLSFLPGSTRMVVLGRGTPSLSQGDDSCENSGLLAHLWSPHALPSTADFCLCDWRPVEDAEGYVWHSRRLREGEVKDTEGQKYCIEVSIPTDREKLASLHGGKDFGAALLERLNPAERL</sequence>
<dbReference type="EMBL" id="JABANN010003202">
    <property type="protein sequence ID" value="KAF4646673.1"/>
    <property type="molecule type" value="Genomic_DNA"/>
</dbReference>
<gene>
    <name evidence="1" type="ORF">FOL46_005327</name>
</gene>
<evidence type="ECO:0000313" key="2">
    <source>
        <dbReference type="Proteomes" id="UP000572268"/>
    </source>
</evidence>
<dbReference type="AlphaFoldDB" id="A0A7J6KH21"/>
<comment type="caution">
    <text evidence="1">The sequence shown here is derived from an EMBL/GenBank/DDBJ whole genome shotgun (WGS) entry which is preliminary data.</text>
</comment>
<name>A0A7J6KH21_PEROL</name>
<reference evidence="1 2" key="1">
    <citation type="submission" date="2020-04" db="EMBL/GenBank/DDBJ databases">
        <title>Perkinsus olseni comparative genomics.</title>
        <authorList>
            <person name="Bogema D.R."/>
        </authorList>
    </citation>
    <scope>NUCLEOTIDE SEQUENCE [LARGE SCALE GENOMIC DNA]</scope>
    <source>
        <strain evidence="1">ATCC PRA-31</strain>
    </source>
</reference>
<accession>A0A7J6KH21</accession>
<dbReference type="Proteomes" id="UP000572268">
    <property type="component" value="Unassembled WGS sequence"/>
</dbReference>